<dbReference type="AlphaFoldDB" id="A0A812MVH2"/>
<sequence>MPLNVTRYYTEGSEHCFDNLDQSSYWQNAIRVILATVNRFKTDPNMLMWLVGNELEIPIDIEKGNDCMWKRVNWVARKVKDADPDHPVGIALAGIASPKVTKMSKLCPEIDVLGTNIYGNEIRDIGSRLRAAGWTKPWAFTECGALGPWEVAQTSWGAPVELSSSRKGRYIYRGKRMCEEDEMCIAFMAFLWGWKWEKTGTWFGLINDWKDSGANSFLNDIGQPIYDTFGPKDKSAFRIHIEGFKVDKDKEVSELGFAVDRGAEVQLDLLPVATPFDGDNGAWAHWVVTKESQVDAKSDANYHERPQAVIPNVVEGCPGSFRAKLKTSKLEDGGNYRLYAFARRKHEGGFGHYPSTVEASFAIPFRVGPQMCSDVTHGHCYDEVNRIKTSAQRMGYNTWPAKGLRASSSFKEYQSALHVESHAGCPAPCSVQIPASATADCSVPTKLRYVADVAAIQELLAPPPPFELPDEECHTSIPHEDCYYATKWVMDQGRFTTNNFPELTADSSWEDGQLALWKRARNGCKKPCMESAETTQKADEECHTSVPHEDCFYGTKWLLDEGRWKYPDAFPEAGLEGSSICNACLTVIPEVTVESTWEDAQEALWKRSKNGCKKPCRKVTQLNRTCRRCGVLSGYPNCTERRARFNRALSITSSFVKPDCCAAKPGCQRSSAVEL</sequence>
<dbReference type="Gene3D" id="3.20.20.80">
    <property type="entry name" value="Glycosidases"/>
    <property type="match status" value="1"/>
</dbReference>
<dbReference type="Proteomes" id="UP000601435">
    <property type="component" value="Unassembled WGS sequence"/>
</dbReference>
<comment type="caution">
    <text evidence="1">The sequence shown here is derived from an EMBL/GenBank/DDBJ whole genome shotgun (WGS) entry which is preliminary data.</text>
</comment>
<evidence type="ECO:0000313" key="1">
    <source>
        <dbReference type="EMBL" id="CAE7274856.1"/>
    </source>
</evidence>
<dbReference type="OrthoDB" id="439554at2759"/>
<dbReference type="SUPFAM" id="SSF51445">
    <property type="entry name" value="(Trans)glycosidases"/>
    <property type="match status" value="1"/>
</dbReference>
<evidence type="ECO:0000313" key="2">
    <source>
        <dbReference type="Proteomes" id="UP000601435"/>
    </source>
</evidence>
<name>A0A812MVH2_9DINO</name>
<gene>
    <name evidence="1" type="primary">CAT1</name>
    <name evidence="1" type="ORF">SNEC2469_LOCUS6655</name>
</gene>
<organism evidence="1 2">
    <name type="scientific">Symbiodinium necroappetens</name>
    <dbReference type="NCBI Taxonomy" id="1628268"/>
    <lineage>
        <taxon>Eukaryota</taxon>
        <taxon>Sar</taxon>
        <taxon>Alveolata</taxon>
        <taxon>Dinophyceae</taxon>
        <taxon>Suessiales</taxon>
        <taxon>Symbiodiniaceae</taxon>
        <taxon>Symbiodinium</taxon>
    </lineage>
</organism>
<proteinExistence type="predicted"/>
<accession>A0A812MVH2</accession>
<dbReference type="EMBL" id="CAJNJA010011558">
    <property type="protein sequence ID" value="CAE7274856.1"/>
    <property type="molecule type" value="Genomic_DNA"/>
</dbReference>
<keyword evidence="2" id="KW-1185">Reference proteome</keyword>
<protein>
    <submittedName>
        <fullName evidence="1">CAT1 protein</fullName>
    </submittedName>
</protein>
<reference evidence="1" key="1">
    <citation type="submission" date="2021-02" db="EMBL/GenBank/DDBJ databases">
        <authorList>
            <person name="Dougan E. K."/>
            <person name="Rhodes N."/>
            <person name="Thang M."/>
            <person name="Chan C."/>
        </authorList>
    </citation>
    <scope>NUCLEOTIDE SEQUENCE</scope>
</reference>
<dbReference type="InterPro" id="IPR017853">
    <property type="entry name" value="GH"/>
</dbReference>